<keyword evidence="2" id="KW-1185">Reference proteome</keyword>
<sequence>MIEAQQSIKDWAILKPKLYTMLQNILNLKGATLLSATEQKTIAGGRLICFDFLAGVCRQISKGCGEVACQPPAPCCIIDIDPV</sequence>
<evidence type="ECO:0000313" key="2">
    <source>
        <dbReference type="Proteomes" id="UP000244677"/>
    </source>
</evidence>
<organism evidence="1 2">
    <name type="scientific">Flavobacterium kingsejongi</name>
    <dbReference type="NCBI Taxonomy" id="1678728"/>
    <lineage>
        <taxon>Bacteria</taxon>
        <taxon>Pseudomonadati</taxon>
        <taxon>Bacteroidota</taxon>
        <taxon>Flavobacteriia</taxon>
        <taxon>Flavobacteriales</taxon>
        <taxon>Flavobacteriaceae</taxon>
        <taxon>Flavobacterium</taxon>
    </lineage>
</organism>
<gene>
    <name evidence="1" type="ORF">FK004_07010</name>
</gene>
<accession>A0A2S1LMM7</accession>
<dbReference type="RefSeq" id="WP_108736618.1">
    <property type="nucleotide sequence ID" value="NZ_CP020919.1"/>
</dbReference>
<dbReference type="AlphaFoldDB" id="A0A2S1LMM7"/>
<dbReference type="OrthoDB" id="1274341at2"/>
<dbReference type="KEGG" id="fki:FK004_07010"/>
<name>A0A2S1LMM7_9FLAO</name>
<evidence type="ECO:0000313" key="1">
    <source>
        <dbReference type="EMBL" id="AWG24997.1"/>
    </source>
</evidence>
<dbReference type="Proteomes" id="UP000244677">
    <property type="component" value="Chromosome"/>
</dbReference>
<proteinExistence type="predicted"/>
<reference evidence="1 2" key="1">
    <citation type="submission" date="2017-04" db="EMBL/GenBank/DDBJ databases">
        <title>Complete genome sequence of Flavobacterium kingsejong AJ004.</title>
        <authorList>
            <person name="Lee P.C."/>
        </authorList>
    </citation>
    <scope>NUCLEOTIDE SEQUENCE [LARGE SCALE GENOMIC DNA]</scope>
    <source>
        <strain evidence="1 2">AJ004</strain>
    </source>
</reference>
<dbReference type="EMBL" id="CP020919">
    <property type="protein sequence ID" value="AWG24997.1"/>
    <property type="molecule type" value="Genomic_DNA"/>
</dbReference>
<protein>
    <submittedName>
        <fullName evidence="1">Uncharacterized protein</fullName>
    </submittedName>
</protein>